<dbReference type="InterPro" id="IPR018961">
    <property type="entry name" value="DnaJ_homolog_subfam-C_membr-28"/>
</dbReference>
<sequence length="161" mass="18455">MTERKPSGTTFETWVDEQIRAARERGAFDDLPGTGRPLPQRTGTETSYDWAVAWARRQEPDLRVMLPMGLRLRKEWEELPLTIVGLRSEQQVRLLLGDYNDRVRAMWRRPQDGPTVVTPLVDVDQLVADWRAARPVPPPPTPAPPARRGWLRRRARQGDAG</sequence>
<feature type="compositionally biased region" description="Pro residues" evidence="1">
    <location>
        <begin position="135"/>
        <end position="145"/>
    </location>
</feature>
<keyword evidence="4" id="KW-1185">Reference proteome</keyword>
<comment type="caution">
    <text evidence="3">The sequence shown here is derived from an EMBL/GenBank/DDBJ whole genome shotgun (WGS) entry which is preliminary data.</text>
</comment>
<feature type="domain" description="DnaJ homologue subfamily C member 28 conserved" evidence="2">
    <location>
        <begin position="14"/>
        <end position="80"/>
    </location>
</feature>
<dbReference type="EMBL" id="JAAGWK010000009">
    <property type="protein sequence ID" value="NEL53558.1"/>
    <property type="molecule type" value="Genomic_DNA"/>
</dbReference>
<dbReference type="AlphaFoldDB" id="A0A7K3WAR2"/>
<evidence type="ECO:0000313" key="3">
    <source>
        <dbReference type="EMBL" id="NEL53558.1"/>
    </source>
</evidence>
<feature type="region of interest" description="Disordered" evidence="1">
    <location>
        <begin position="131"/>
        <end position="161"/>
    </location>
</feature>
<organism evidence="3 4">
    <name type="scientific">Goekera deserti</name>
    <dbReference type="NCBI Taxonomy" id="2497753"/>
    <lineage>
        <taxon>Bacteria</taxon>
        <taxon>Bacillati</taxon>
        <taxon>Actinomycetota</taxon>
        <taxon>Actinomycetes</taxon>
        <taxon>Geodermatophilales</taxon>
        <taxon>Geodermatophilaceae</taxon>
        <taxon>Goekera</taxon>
    </lineage>
</organism>
<protein>
    <submittedName>
        <fullName evidence="3">DUF1992 domain-containing protein</fullName>
    </submittedName>
</protein>
<gene>
    <name evidence="3" type="ORF">G1H19_05985</name>
</gene>
<evidence type="ECO:0000259" key="2">
    <source>
        <dbReference type="Pfam" id="PF09350"/>
    </source>
</evidence>
<proteinExistence type="predicted"/>
<dbReference type="Pfam" id="PF09350">
    <property type="entry name" value="DJC28_CD"/>
    <property type="match status" value="1"/>
</dbReference>
<dbReference type="RefSeq" id="WP_152728587.1">
    <property type="nucleotide sequence ID" value="NZ_JAABOZ010000002.1"/>
</dbReference>
<accession>A0A7K3WAR2</accession>
<dbReference type="Proteomes" id="UP000470470">
    <property type="component" value="Unassembled WGS sequence"/>
</dbReference>
<evidence type="ECO:0000256" key="1">
    <source>
        <dbReference type="SAM" id="MobiDB-lite"/>
    </source>
</evidence>
<evidence type="ECO:0000313" key="4">
    <source>
        <dbReference type="Proteomes" id="UP000470470"/>
    </source>
</evidence>
<name>A0A7K3WAR2_9ACTN</name>
<reference evidence="3 4" key="1">
    <citation type="submission" date="2020-02" db="EMBL/GenBank/DDBJ databases">
        <title>The whole genome sequence of CPCC 205119.</title>
        <authorList>
            <person name="Jiang Z."/>
        </authorList>
    </citation>
    <scope>NUCLEOTIDE SEQUENCE [LARGE SCALE GENOMIC DNA]</scope>
    <source>
        <strain evidence="3 4">CPCC 205119</strain>
    </source>
</reference>